<sequence length="154" mass="17583">MKRLLCILLILWAGRLMAQNGSQHLTFEGGVGVPLLDLGRLGYEFNSQHHRRHEVFLEWMKTRETDYQTVLLGLLIKLVIFRRNATSLRFRAGSALGTDFSGLIIAPLVGWEFSWVLLKRLELCLGSNSQLLLWAKKAEQWRVVLDAGIKIPLN</sequence>
<dbReference type="OrthoDB" id="1067445at2"/>
<evidence type="ECO:0000256" key="1">
    <source>
        <dbReference type="SAM" id="SignalP"/>
    </source>
</evidence>
<protein>
    <submittedName>
        <fullName evidence="2">Uncharacterized protein</fullName>
    </submittedName>
</protein>
<proteinExistence type="predicted"/>
<accession>A0A1M7PZL8</accession>
<dbReference type="RefSeq" id="WP_143156080.1">
    <property type="nucleotide sequence ID" value="NZ_FRCY01000012.1"/>
</dbReference>
<keyword evidence="3" id="KW-1185">Reference proteome</keyword>
<name>A0A1M7PZL8_9BACT</name>
<reference evidence="2 3" key="1">
    <citation type="submission" date="2016-11" db="EMBL/GenBank/DDBJ databases">
        <authorList>
            <person name="Jaros S."/>
            <person name="Januszkiewicz K."/>
            <person name="Wedrychowicz H."/>
        </authorList>
    </citation>
    <scope>NUCLEOTIDE SEQUENCE [LARGE SCALE GENOMIC DNA]</scope>
    <source>
        <strain evidence="2 3">CGMCC 1.6102</strain>
    </source>
</reference>
<evidence type="ECO:0000313" key="3">
    <source>
        <dbReference type="Proteomes" id="UP000184513"/>
    </source>
</evidence>
<evidence type="ECO:0000313" key="2">
    <source>
        <dbReference type="EMBL" id="SHN23222.1"/>
    </source>
</evidence>
<dbReference type="AlphaFoldDB" id="A0A1M7PZL8"/>
<dbReference type="STRING" id="388280.SAMN04488057_11276"/>
<keyword evidence="1" id="KW-0732">Signal</keyword>
<feature type="chain" id="PRO_5012975005" evidence="1">
    <location>
        <begin position="19"/>
        <end position="154"/>
    </location>
</feature>
<gene>
    <name evidence="2" type="ORF">SAMN04488057_11276</name>
</gene>
<dbReference type="Proteomes" id="UP000184513">
    <property type="component" value="Unassembled WGS sequence"/>
</dbReference>
<feature type="signal peptide" evidence="1">
    <location>
        <begin position="1"/>
        <end position="18"/>
    </location>
</feature>
<organism evidence="2 3">
    <name type="scientific">Cyclobacterium lianum</name>
    <dbReference type="NCBI Taxonomy" id="388280"/>
    <lineage>
        <taxon>Bacteria</taxon>
        <taxon>Pseudomonadati</taxon>
        <taxon>Bacteroidota</taxon>
        <taxon>Cytophagia</taxon>
        <taxon>Cytophagales</taxon>
        <taxon>Cyclobacteriaceae</taxon>
        <taxon>Cyclobacterium</taxon>
    </lineage>
</organism>
<dbReference type="EMBL" id="FRCY01000012">
    <property type="protein sequence ID" value="SHN23222.1"/>
    <property type="molecule type" value="Genomic_DNA"/>
</dbReference>